<dbReference type="AlphaFoldDB" id="A0A840HSI1"/>
<evidence type="ECO:0000313" key="3">
    <source>
        <dbReference type="Proteomes" id="UP000575068"/>
    </source>
</evidence>
<keyword evidence="1" id="KW-0812">Transmembrane</keyword>
<dbReference type="RefSeq" id="WP_184474511.1">
    <property type="nucleotide sequence ID" value="NZ_JACHOV010000003.1"/>
</dbReference>
<proteinExistence type="predicted"/>
<evidence type="ECO:0000313" key="2">
    <source>
        <dbReference type="EMBL" id="MBB4640671.1"/>
    </source>
</evidence>
<feature type="transmembrane region" description="Helical" evidence="1">
    <location>
        <begin position="6"/>
        <end position="23"/>
    </location>
</feature>
<protein>
    <submittedName>
        <fullName evidence="2">Uncharacterized protein</fullName>
    </submittedName>
</protein>
<organism evidence="2 3">
    <name type="scientific">Rhizorhapis suberifaciens</name>
    <name type="common">corky root of lettuce</name>
    <dbReference type="NCBI Taxonomy" id="13656"/>
    <lineage>
        <taxon>Bacteria</taxon>
        <taxon>Pseudomonadati</taxon>
        <taxon>Pseudomonadota</taxon>
        <taxon>Alphaproteobacteria</taxon>
        <taxon>Sphingomonadales</taxon>
        <taxon>Sphingomonadaceae</taxon>
        <taxon>Rhizorhapis</taxon>
    </lineage>
</organism>
<comment type="caution">
    <text evidence="2">The sequence shown here is derived from an EMBL/GenBank/DDBJ whole genome shotgun (WGS) entry which is preliminary data.</text>
</comment>
<evidence type="ECO:0000256" key="1">
    <source>
        <dbReference type="SAM" id="Phobius"/>
    </source>
</evidence>
<gene>
    <name evidence="2" type="ORF">HNQ99_000964</name>
</gene>
<dbReference type="EMBL" id="JACHOV010000003">
    <property type="protein sequence ID" value="MBB4640671.1"/>
    <property type="molecule type" value="Genomic_DNA"/>
</dbReference>
<keyword evidence="1" id="KW-1133">Transmembrane helix</keyword>
<accession>A0A840HSI1</accession>
<keyword evidence="3" id="KW-1185">Reference proteome</keyword>
<sequence>MFVAPFLVSLLIGAAILGGIYAARRRGKLSRQAAVAFALFIVVLVIAVTWFAPIPYIV</sequence>
<keyword evidence="1" id="KW-0472">Membrane</keyword>
<feature type="transmembrane region" description="Helical" evidence="1">
    <location>
        <begin position="35"/>
        <end position="57"/>
    </location>
</feature>
<reference evidence="2 3" key="1">
    <citation type="submission" date="2020-08" db="EMBL/GenBank/DDBJ databases">
        <title>Genomic Encyclopedia of Type Strains, Phase IV (KMG-IV): sequencing the most valuable type-strain genomes for metagenomic binning, comparative biology and taxonomic classification.</title>
        <authorList>
            <person name="Goeker M."/>
        </authorList>
    </citation>
    <scope>NUCLEOTIDE SEQUENCE [LARGE SCALE GENOMIC DNA]</scope>
    <source>
        <strain evidence="2 3">DSM 7465</strain>
    </source>
</reference>
<dbReference type="Proteomes" id="UP000575068">
    <property type="component" value="Unassembled WGS sequence"/>
</dbReference>
<name>A0A840HSI1_9SPHN</name>